<dbReference type="SUPFAM" id="SSF53187">
    <property type="entry name" value="Zn-dependent exopeptidases"/>
    <property type="match status" value="1"/>
</dbReference>
<organism evidence="4 5">
    <name type="scientific">Serinibacter arcticus</name>
    <dbReference type="NCBI Taxonomy" id="1655435"/>
    <lineage>
        <taxon>Bacteria</taxon>
        <taxon>Bacillati</taxon>
        <taxon>Actinomycetota</taxon>
        <taxon>Actinomycetes</taxon>
        <taxon>Micrococcales</taxon>
        <taxon>Beutenbergiaceae</taxon>
        <taxon>Serinibacter</taxon>
    </lineage>
</organism>
<dbReference type="FunFam" id="3.30.70.360:FF:000004">
    <property type="entry name" value="Peptidase M20 domain-containing protein 2"/>
    <property type="match status" value="1"/>
</dbReference>
<dbReference type="InterPro" id="IPR052030">
    <property type="entry name" value="Peptidase_M20/M20A_hydrolases"/>
</dbReference>
<dbReference type="Gene3D" id="3.30.70.360">
    <property type="match status" value="1"/>
</dbReference>
<gene>
    <name evidence="4" type="ORF">C8046_00705</name>
</gene>
<evidence type="ECO:0000313" key="4">
    <source>
        <dbReference type="EMBL" id="PWD49457.1"/>
    </source>
</evidence>
<dbReference type="GO" id="GO:0046657">
    <property type="term" value="P:folic acid catabolic process"/>
    <property type="evidence" value="ECO:0007669"/>
    <property type="project" value="TreeGrafter"/>
</dbReference>
<feature type="compositionally biased region" description="Basic and acidic residues" evidence="2">
    <location>
        <begin position="357"/>
        <end position="373"/>
    </location>
</feature>
<comment type="similarity">
    <text evidence="1">Belongs to the peptidase M20A family.</text>
</comment>
<feature type="domain" description="Peptidase M20 dimerisation" evidence="3">
    <location>
        <begin position="190"/>
        <end position="278"/>
    </location>
</feature>
<proteinExistence type="inferred from homology"/>
<evidence type="ECO:0000256" key="2">
    <source>
        <dbReference type="SAM" id="MobiDB-lite"/>
    </source>
</evidence>
<dbReference type="GO" id="GO:0005737">
    <property type="term" value="C:cytoplasm"/>
    <property type="evidence" value="ECO:0007669"/>
    <property type="project" value="TreeGrafter"/>
</dbReference>
<name>A0A2U1ZR42_9MICO</name>
<dbReference type="PIRSF" id="PIRSF037226">
    <property type="entry name" value="Amidohydrolase_ACY1L2_prd"/>
    <property type="match status" value="1"/>
</dbReference>
<dbReference type="OrthoDB" id="9781032at2"/>
<dbReference type="InterPro" id="IPR017144">
    <property type="entry name" value="Xaa-Arg_dipeptidase"/>
</dbReference>
<evidence type="ECO:0000313" key="5">
    <source>
        <dbReference type="Proteomes" id="UP000245166"/>
    </source>
</evidence>
<dbReference type="NCBIfam" id="TIGR01891">
    <property type="entry name" value="amidohydrolases"/>
    <property type="match status" value="1"/>
</dbReference>
<dbReference type="InterPro" id="IPR017439">
    <property type="entry name" value="Amidohydrolase"/>
</dbReference>
<dbReference type="InterPro" id="IPR036264">
    <property type="entry name" value="Bact_exopeptidase_dim_dom"/>
</dbReference>
<dbReference type="PANTHER" id="PTHR30575">
    <property type="entry name" value="PEPTIDASE M20"/>
    <property type="match status" value="1"/>
</dbReference>
<accession>A0A2U1ZR42</accession>
<evidence type="ECO:0000256" key="1">
    <source>
        <dbReference type="PIRNR" id="PIRNR037226"/>
    </source>
</evidence>
<feature type="region of interest" description="Disordered" evidence="2">
    <location>
        <begin position="351"/>
        <end position="373"/>
    </location>
</feature>
<dbReference type="EMBL" id="PYHR01000002">
    <property type="protein sequence ID" value="PWD49457.1"/>
    <property type="molecule type" value="Genomic_DNA"/>
</dbReference>
<dbReference type="Gene3D" id="3.40.630.10">
    <property type="entry name" value="Zn peptidases"/>
    <property type="match status" value="1"/>
</dbReference>
<dbReference type="PANTHER" id="PTHR30575:SF0">
    <property type="entry name" value="XAA-ARG DIPEPTIDASE"/>
    <property type="match status" value="1"/>
</dbReference>
<sequence length="432" mass="44827">MTTTTSPGHSPAATPTSVTARVEARVAELAPRLAAFSSDLYAHPELGYREFRSVEAFASELAHAGVEIERGTGGIPTAFAARAGTRESGPQVVITAEYDALPGVGHGCGHNVIAASSLGAFLALAPLFEGPEALPGGVTLLGTPAEEGGGGKELLIQAGAFDGFDASVMVHPGGVDVAAGPSNAKRQVVATFRGRTAHAAANPHLGRNALDAAVTAYQSIAQSRQHILPTDRVHGVFLEAGTRPNIVPERAVLEYFLRSRSVESLLALSDKVEAAFRGAAIAAGVEVDIAWDGEPVYLPQRINATLAERFVRHSAPRREVLAVQEDTGAGLGSSDVGNVSHLLPTIQPSVAIGDPDIPGHSRERADSTQTPDGHRAIVDSSIALALTAADVLLDEDLREAAWAEFRAAGEAIRVGDLVPLAPWPTFPTPPAG</sequence>
<dbReference type="Pfam" id="PF07687">
    <property type="entry name" value="M20_dimer"/>
    <property type="match status" value="1"/>
</dbReference>
<dbReference type="Pfam" id="PF01546">
    <property type="entry name" value="Peptidase_M20"/>
    <property type="match status" value="1"/>
</dbReference>
<keyword evidence="5" id="KW-1185">Reference proteome</keyword>
<dbReference type="SUPFAM" id="SSF55031">
    <property type="entry name" value="Bacterial exopeptidase dimerisation domain"/>
    <property type="match status" value="1"/>
</dbReference>
<comment type="caution">
    <text evidence="4">The sequence shown here is derived from an EMBL/GenBank/DDBJ whole genome shotgun (WGS) entry which is preliminary data.</text>
</comment>
<evidence type="ECO:0000259" key="3">
    <source>
        <dbReference type="Pfam" id="PF07687"/>
    </source>
</evidence>
<protein>
    <recommendedName>
        <fullName evidence="1">Peptidase M20 domain-containing protein 2</fullName>
    </recommendedName>
</protein>
<dbReference type="RefSeq" id="WP_109227840.1">
    <property type="nucleotide sequence ID" value="NZ_PYHR01000002.1"/>
</dbReference>
<dbReference type="GO" id="GO:0071713">
    <property type="term" value="F:para-aminobenzoyl-glutamate hydrolase activity"/>
    <property type="evidence" value="ECO:0007669"/>
    <property type="project" value="TreeGrafter"/>
</dbReference>
<dbReference type="CDD" id="cd03887">
    <property type="entry name" value="M20_Acy1L2"/>
    <property type="match status" value="1"/>
</dbReference>
<dbReference type="GO" id="GO:0016805">
    <property type="term" value="F:dipeptidase activity"/>
    <property type="evidence" value="ECO:0007669"/>
    <property type="project" value="InterPro"/>
</dbReference>
<dbReference type="Proteomes" id="UP000245166">
    <property type="component" value="Unassembled WGS sequence"/>
</dbReference>
<reference evidence="4 5" key="1">
    <citation type="submission" date="2018-03" db="EMBL/GenBank/DDBJ databases">
        <title>Genome assembly of novel Miniimonas species PCH200.</title>
        <authorList>
            <person name="Thakur V."/>
            <person name="Kumar V."/>
            <person name="Singh D."/>
        </authorList>
    </citation>
    <scope>NUCLEOTIDE SEQUENCE [LARGE SCALE GENOMIC DNA]</scope>
    <source>
        <strain evidence="4 5">PCH200</strain>
    </source>
</reference>
<dbReference type="AlphaFoldDB" id="A0A2U1ZR42"/>
<dbReference type="InterPro" id="IPR011650">
    <property type="entry name" value="Peptidase_M20_dimer"/>
</dbReference>
<dbReference type="InterPro" id="IPR002933">
    <property type="entry name" value="Peptidase_M20"/>
</dbReference>